<protein>
    <recommendedName>
        <fullName evidence="4">Carbohydrate-binding domain-containing protein</fullName>
    </recommendedName>
</protein>
<organism evidence="2 3">
    <name type="scientific">Pedobacter montanisoli</name>
    <dbReference type="NCBI Taxonomy" id="2923277"/>
    <lineage>
        <taxon>Bacteria</taxon>
        <taxon>Pseudomonadati</taxon>
        <taxon>Bacteroidota</taxon>
        <taxon>Sphingobacteriia</taxon>
        <taxon>Sphingobacteriales</taxon>
        <taxon>Sphingobacteriaceae</taxon>
        <taxon>Pedobacter</taxon>
    </lineage>
</organism>
<keyword evidence="1" id="KW-0732">Signal</keyword>
<dbReference type="RefSeq" id="WP_243361216.1">
    <property type="nucleotide sequence ID" value="NZ_JALGBH010000002.1"/>
</dbReference>
<accession>A0ABS9ZWC6</accession>
<dbReference type="Proteomes" id="UP001165460">
    <property type="component" value="Unassembled WGS sequence"/>
</dbReference>
<evidence type="ECO:0008006" key="4">
    <source>
        <dbReference type="Google" id="ProtNLM"/>
    </source>
</evidence>
<sequence>MRKPFYFLLLMALTNCAYAQKLPDIQNTSLWAPANLKADGKLQEWGAGFAAENKRTELQYTVCNDEKNLYLALRATNTEMATKILRGGISFTINTEGKKKNNDAFVITYPLVVRNATGRNSGGRSVQVMGGQGMQMSREIAIIGGGQVGVERTQAQRDSIQLALHKSQLASVKEIRISGFKSIADSTLSIYNEYGLKAAASFDDKGLFFCEFAVPLELLGVKLDQAPEIAYQIKLNGIDMGAGFGGQMVFRAVPVSGVSGGGGGGGNTKNNASRQDMFAATDFWGKYIFQKNK</sequence>
<name>A0ABS9ZWC6_9SPHI</name>
<feature type="chain" id="PRO_5047292808" description="Carbohydrate-binding domain-containing protein" evidence="1">
    <location>
        <begin position="20"/>
        <end position="293"/>
    </location>
</feature>
<evidence type="ECO:0000313" key="2">
    <source>
        <dbReference type="EMBL" id="MCJ0742597.1"/>
    </source>
</evidence>
<reference evidence="2" key="1">
    <citation type="submission" date="2022-03" db="EMBL/GenBank/DDBJ databases">
        <authorList>
            <person name="Woo C.Y."/>
        </authorList>
    </citation>
    <scope>NUCLEOTIDE SEQUENCE</scope>
    <source>
        <strain evidence="2">CYS-01</strain>
    </source>
</reference>
<evidence type="ECO:0000256" key="1">
    <source>
        <dbReference type="SAM" id="SignalP"/>
    </source>
</evidence>
<gene>
    <name evidence="2" type="ORF">MMF97_07730</name>
</gene>
<keyword evidence="3" id="KW-1185">Reference proteome</keyword>
<dbReference type="EMBL" id="JALGBH010000002">
    <property type="protein sequence ID" value="MCJ0742597.1"/>
    <property type="molecule type" value="Genomic_DNA"/>
</dbReference>
<comment type="caution">
    <text evidence="2">The sequence shown here is derived from an EMBL/GenBank/DDBJ whole genome shotgun (WGS) entry which is preliminary data.</text>
</comment>
<proteinExistence type="predicted"/>
<evidence type="ECO:0000313" key="3">
    <source>
        <dbReference type="Proteomes" id="UP001165460"/>
    </source>
</evidence>
<feature type="signal peptide" evidence="1">
    <location>
        <begin position="1"/>
        <end position="19"/>
    </location>
</feature>